<dbReference type="EMBL" id="WNNK01000003">
    <property type="protein sequence ID" value="MUF03706.1"/>
    <property type="molecule type" value="Genomic_DNA"/>
</dbReference>
<keyword evidence="2" id="KW-1185">Reference proteome</keyword>
<organism evidence="1 2">
    <name type="scientific">Pseudomonas spelaei</name>
    <dbReference type="NCBI Taxonomy" id="1055469"/>
    <lineage>
        <taxon>Bacteria</taxon>
        <taxon>Pseudomonadati</taxon>
        <taxon>Pseudomonadota</taxon>
        <taxon>Gammaproteobacteria</taxon>
        <taxon>Pseudomonadales</taxon>
        <taxon>Pseudomonadaceae</taxon>
        <taxon>Pseudomonas</taxon>
    </lineage>
</organism>
<reference evidence="1 2" key="1">
    <citation type="submission" date="2019-11" db="EMBL/GenBank/DDBJ databases">
        <title>Pseudomonas karstica sp. nov. and Pseudomonas spelaei sp. nov. from karst caves.</title>
        <authorList>
            <person name="Zeman M."/>
        </authorList>
    </citation>
    <scope>NUCLEOTIDE SEQUENCE [LARGE SCALE GENOMIC DNA]</scope>
    <source>
        <strain evidence="1 2">CCM 7893</strain>
    </source>
</reference>
<evidence type="ECO:0000313" key="1">
    <source>
        <dbReference type="EMBL" id="MUF03706.1"/>
    </source>
</evidence>
<gene>
    <name evidence="1" type="ORF">GNF76_05140</name>
</gene>
<accession>A0A6I3WAI1</accession>
<protein>
    <submittedName>
        <fullName evidence="1">Uncharacterized protein</fullName>
    </submittedName>
</protein>
<evidence type="ECO:0000313" key="2">
    <source>
        <dbReference type="Proteomes" id="UP000438196"/>
    </source>
</evidence>
<sequence>MSYYYRSNDLAVTDFDTFYVGTCQVQLDLYREGIKYFYTHELGIDKSEVSQTNNIISVPHVHLGDGQALAQRLISRRYPERLNVLNARVALSVSRLSRSIHDACDPHLYTTYRRARAALIELMASSNFAKTYIDTTGSQLLRLTAEATLAPQEREVVLGQPGVMPFLKWLEGGALKVRDSHWSTDHYMRFAYFLQYSDLSEYLLSLEKMDGFIQSICNNPALNKLPYRGYRHQEALRRAEVKRLRNRCLITSSEPPLLQLLLTAIDMEEVRHYWQARAIKEFGLLMIKYGLPIQHTSLHELDELLKGL</sequence>
<dbReference type="AlphaFoldDB" id="A0A6I3WAI1"/>
<proteinExistence type="predicted"/>
<dbReference type="RefSeq" id="WP_155582091.1">
    <property type="nucleotide sequence ID" value="NZ_JBHSTH010000021.1"/>
</dbReference>
<name>A0A6I3WAI1_9PSED</name>
<comment type="caution">
    <text evidence="1">The sequence shown here is derived from an EMBL/GenBank/DDBJ whole genome shotgun (WGS) entry which is preliminary data.</text>
</comment>
<dbReference type="Proteomes" id="UP000438196">
    <property type="component" value="Unassembled WGS sequence"/>
</dbReference>
<dbReference type="OrthoDB" id="10018960at2"/>